<gene>
    <name evidence="2" type="ORF">SAMN05216410_1485</name>
</gene>
<protein>
    <recommendedName>
        <fullName evidence="1">SnoaL-like domain-containing protein</fullName>
    </recommendedName>
</protein>
<feature type="domain" description="SnoaL-like" evidence="1">
    <location>
        <begin position="29"/>
        <end position="129"/>
    </location>
</feature>
<proteinExistence type="predicted"/>
<dbReference type="EMBL" id="FMYH01000002">
    <property type="protein sequence ID" value="SDC25241.1"/>
    <property type="molecule type" value="Genomic_DNA"/>
</dbReference>
<dbReference type="STRING" id="1814289.SAMN05216410_1485"/>
<evidence type="ECO:0000259" key="1">
    <source>
        <dbReference type="Pfam" id="PF12680"/>
    </source>
</evidence>
<dbReference type="SUPFAM" id="SSF54427">
    <property type="entry name" value="NTF2-like"/>
    <property type="match status" value="1"/>
</dbReference>
<dbReference type="AlphaFoldDB" id="A0A1G6K302"/>
<sequence>MSPDATSTTRQSTADHRLVGTADPAVGHAFLRAYAARDWDSLRALFHADVTWDLPGRGPISGRAAGVEAVIDRVRRIVDGGTRTQLLHVLTGSSGVALLLHNTGRKADGRLLDEHLITLLRTREDQIAAVETYLSDIEMMQAFFAEPPTT</sequence>
<dbReference type="InterPro" id="IPR037401">
    <property type="entry name" value="SnoaL-like"/>
</dbReference>
<dbReference type="Pfam" id="PF12680">
    <property type="entry name" value="SnoaL_2"/>
    <property type="match status" value="1"/>
</dbReference>
<accession>A0A1G6K302</accession>
<name>A0A1G6K302_9MICO</name>
<organism evidence="2 3">
    <name type="scientific">Sanguibacter gelidistatuariae</name>
    <dbReference type="NCBI Taxonomy" id="1814289"/>
    <lineage>
        <taxon>Bacteria</taxon>
        <taxon>Bacillati</taxon>
        <taxon>Actinomycetota</taxon>
        <taxon>Actinomycetes</taxon>
        <taxon>Micrococcales</taxon>
        <taxon>Sanguibacteraceae</taxon>
        <taxon>Sanguibacter</taxon>
    </lineage>
</organism>
<dbReference type="RefSeq" id="WP_093182045.1">
    <property type="nucleotide sequence ID" value="NZ_FMYH01000002.1"/>
</dbReference>
<keyword evidence="3" id="KW-1185">Reference proteome</keyword>
<dbReference type="Proteomes" id="UP000199039">
    <property type="component" value="Unassembled WGS sequence"/>
</dbReference>
<dbReference type="OrthoDB" id="120422at2"/>
<evidence type="ECO:0000313" key="2">
    <source>
        <dbReference type="EMBL" id="SDC25241.1"/>
    </source>
</evidence>
<dbReference type="Gene3D" id="3.10.450.50">
    <property type="match status" value="1"/>
</dbReference>
<reference evidence="2 3" key="1">
    <citation type="submission" date="2016-09" db="EMBL/GenBank/DDBJ databases">
        <authorList>
            <person name="Capua I."/>
            <person name="De Benedictis P."/>
            <person name="Joannis T."/>
            <person name="Lombin L.H."/>
            <person name="Cattoli G."/>
        </authorList>
    </citation>
    <scope>NUCLEOTIDE SEQUENCE [LARGE SCALE GENOMIC DNA]</scope>
    <source>
        <strain evidence="2 3">ISLP-3</strain>
    </source>
</reference>
<dbReference type="CDD" id="cd00531">
    <property type="entry name" value="NTF2_like"/>
    <property type="match status" value="1"/>
</dbReference>
<evidence type="ECO:0000313" key="3">
    <source>
        <dbReference type="Proteomes" id="UP000199039"/>
    </source>
</evidence>
<dbReference type="InterPro" id="IPR032710">
    <property type="entry name" value="NTF2-like_dom_sf"/>
</dbReference>